<gene>
    <name evidence="14" type="primary">LOC114458526</name>
</gene>
<dbReference type="FunFam" id="3.30.160.60:FF:002343">
    <property type="entry name" value="Zinc finger protein 33A"/>
    <property type="match status" value="2"/>
</dbReference>
<dbReference type="PANTHER" id="PTHR23235">
    <property type="entry name" value="KRUEPPEL-LIKE TRANSCRIPTION FACTOR"/>
    <property type="match status" value="1"/>
</dbReference>
<evidence type="ECO:0000259" key="13">
    <source>
        <dbReference type="PROSITE" id="PS50157"/>
    </source>
</evidence>
<dbReference type="GO" id="GO:0042802">
    <property type="term" value="F:identical protein binding"/>
    <property type="evidence" value="ECO:0007669"/>
    <property type="project" value="UniProtKB-ARBA"/>
</dbReference>
<evidence type="ECO:0000256" key="11">
    <source>
        <dbReference type="PROSITE-ProRule" id="PRU00042"/>
    </source>
</evidence>
<dbReference type="Pfam" id="PF00096">
    <property type="entry name" value="zf-C2H2"/>
    <property type="match status" value="7"/>
</dbReference>
<dbReference type="InterPro" id="IPR013087">
    <property type="entry name" value="Znf_C2H2_type"/>
</dbReference>
<dbReference type="GO" id="GO:0003677">
    <property type="term" value="F:DNA binding"/>
    <property type="evidence" value="ECO:0007669"/>
    <property type="project" value="UniProtKB-KW"/>
</dbReference>
<dbReference type="Gene3D" id="3.30.160.60">
    <property type="entry name" value="Classic Zinc Finger"/>
    <property type="match status" value="8"/>
</dbReference>
<dbReference type="Proteomes" id="UP000694680">
    <property type="component" value="Unassembled WGS sequence"/>
</dbReference>
<dbReference type="FunFam" id="3.30.160.60:FF:000478">
    <property type="entry name" value="Zinc finger protein 133"/>
    <property type="match status" value="2"/>
</dbReference>
<dbReference type="SUPFAM" id="SSF57667">
    <property type="entry name" value="beta-beta-alpha zinc fingers"/>
    <property type="match status" value="4"/>
</dbReference>
<feature type="domain" description="C2H2-type" evidence="13">
    <location>
        <begin position="172"/>
        <end position="199"/>
    </location>
</feature>
<accession>A0A8C5HSF9</accession>
<keyword evidence="15" id="KW-1185">Reference proteome</keyword>
<evidence type="ECO:0000256" key="5">
    <source>
        <dbReference type="ARBA" id="ARBA00022771"/>
    </source>
</evidence>
<keyword evidence="5 11" id="KW-0863">Zinc-finger</keyword>
<reference evidence="14" key="2">
    <citation type="submission" date="2025-09" db="UniProtKB">
        <authorList>
            <consortium name="Ensembl"/>
        </authorList>
    </citation>
    <scope>IDENTIFICATION</scope>
</reference>
<evidence type="ECO:0000256" key="10">
    <source>
        <dbReference type="ARBA" id="ARBA00023242"/>
    </source>
</evidence>
<reference evidence="14" key="1">
    <citation type="submission" date="2025-08" db="UniProtKB">
        <authorList>
            <consortium name="Ensembl"/>
        </authorList>
    </citation>
    <scope>IDENTIFICATION</scope>
</reference>
<dbReference type="PROSITE" id="PS50157">
    <property type="entry name" value="ZINC_FINGER_C2H2_2"/>
    <property type="match status" value="8"/>
</dbReference>
<keyword evidence="9" id="KW-0804">Transcription</keyword>
<keyword evidence="10" id="KW-0539">Nucleus</keyword>
<evidence type="ECO:0000313" key="15">
    <source>
        <dbReference type="Proteomes" id="UP000694680"/>
    </source>
</evidence>
<keyword evidence="3" id="KW-0479">Metal-binding</keyword>
<feature type="domain" description="C2H2-type" evidence="13">
    <location>
        <begin position="228"/>
        <end position="255"/>
    </location>
</feature>
<dbReference type="FunFam" id="3.30.160.60:FF:001480">
    <property type="entry name" value="Si:cabz01071911.3"/>
    <property type="match status" value="1"/>
</dbReference>
<evidence type="ECO:0000256" key="7">
    <source>
        <dbReference type="ARBA" id="ARBA00023015"/>
    </source>
</evidence>
<evidence type="ECO:0000256" key="4">
    <source>
        <dbReference type="ARBA" id="ARBA00022737"/>
    </source>
</evidence>
<feature type="compositionally biased region" description="Acidic residues" evidence="12">
    <location>
        <begin position="86"/>
        <end position="100"/>
    </location>
</feature>
<evidence type="ECO:0000256" key="8">
    <source>
        <dbReference type="ARBA" id="ARBA00023125"/>
    </source>
</evidence>
<feature type="region of interest" description="Disordered" evidence="12">
    <location>
        <begin position="44"/>
        <end position="165"/>
    </location>
</feature>
<comment type="similarity">
    <text evidence="2">Belongs to the krueppel C2H2-type zinc-finger protein family.</text>
</comment>
<evidence type="ECO:0000256" key="6">
    <source>
        <dbReference type="ARBA" id="ARBA00022833"/>
    </source>
</evidence>
<evidence type="ECO:0000256" key="12">
    <source>
        <dbReference type="SAM" id="MobiDB-lite"/>
    </source>
</evidence>
<dbReference type="FunFam" id="3.30.160.60:FF:001532">
    <property type="entry name" value="Zinc finger protein 483"/>
    <property type="match status" value="1"/>
</dbReference>
<dbReference type="SMART" id="SM00355">
    <property type="entry name" value="ZnF_C2H2"/>
    <property type="match status" value="8"/>
</dbReference>
<dbReference type="PROSITE" id="PS00028">
    <property type="entry name" value="ZINC_FINGER_C2H2_1"/>
    <property type="match status" value="8"/>
</dbReference>
<comment type="subcellular location">
    <subcellularLocation>
        <location evidence="1">Nucleus</location>
    </subcellularLocation>
</comment>
<feature type="domain" description="C2H2-type" evidence="13">
    <location>
        <begin position="357"/>
        <end position="384"/>
    </location>
</feature>
<dbReference type="OrthoDB" id="427030at2759"/>
<organism evidence="14 15">
    <name type="scientific">Gouania willdenowi</name>
    <name type="common">Blunt-snouted clingfish</name>
    <name type="synonym">Lepadogaster willdenowi</name>
    <dbReference type="NCBI Taxonomy" id="441366"/>
    <lineage>
        <taxon>Eukaryota</taxon>
        <taxon>Metazoa</taxon>
        <taxon>Chordata</taxon>
        <taxon>Craniata</taxon>
        <taxon>Vertebrata</taxon>
        <taxon>Euteleostomi</taxon>
        <taxon>Actinopterygii</taxon>
        <taxon>Neopterygii</taxon>
        <taxon>Teleostei</taxon>
        <taxon>Neoteleostei</taxon>
        <taxon>Acanthomorphata</taxon>
        <taxon>Ovalentaria</taxon>
        <taxon>Blenniimorphae</taxon>
        <taxon>Blenniiformes</taxon>
        <taxon>Gobiesocoidei</taxon>
        <taxon>Gobiesocidae</taxon>
        <taxon>Gobiesocinae</taxon>
        <taxon>Gouania</taxon>
    </lineage>
</organism>
<evidence type="ECO:0000256" key="2">
    <source>
        <dbReference type="ARBA" id="ARBA00006991"/>
    </source>
</evidence>
<dbReference type="Ensembl" id="ENSGWIT00000053490.1">
    <property type="protein sequence ID" value="ENSGWIP00000049493.1"/>
    <property type="gene ID" value="ENSGWIG00000024132.1"/>
</dbReference>
<evidence type="ECO:0000256" key="1">
    <source>
        <dbReference type="ARBA" id="ARBA00004123"/>
    </source>
</evidence>
<dbReference type="RefSeq" id="XP_028296739.1">
    <property type="nucleotide sequence ID" value="XM_028440938.1"/>
</dbReference>
<dbReference type="FunFam" id="3.30.160.60:FF:000508">
    <property type="entry name" value="Myeloid zinc finger 1"/>
    <property type="match status" value="2"/>
</dbReference>
<sequence>MSALRSLRSFISDRLTAVFTEILTELDSSIKHCEREIQDLHQSRAETKWSSTSEEQEAEHQQTLLKEEQEEGEEVWSITKVTISLEPEENEEHVEEQEQESPDHHRVKSRGADEEGGVTRGGEPVSAPGEERKREIKEEAELEVSLDEWRQPWESSDPENAGEPSSHFGKFWDCSECGKRFGFKGQLKAHLRTHTGEKPFRCPVCMKGFSWSGRLQKHLRTHTGEKPFRCSVCGKTFTESGNLKVHLRIHTGEKPFSCSLCGKSYTQRGNLKQHMLSHEVEPSLSWTQCGPASQPEAPPISVPRCPAHKEDQGDAHLTCSACLLCRKTYSCSVCGKRFGFKGQLKAHLRSHTGEKPFRCPVCGKGFSLSGRLRKHLRTHTGEKPFRCSVCGKTFSENGNLKVHQRVHTGEKPFSCSFCGKTYRQKISLTQHLEVHHDHQQVSESS</sequence>
<dbReference type="GO" id="GO:0005634">
    <property type="term" value="C:nucleus"/>
    <property type="evidence" value="ECO:0007669"/>
    <property type="project" value="UniProtKB-SubCell"/>
</dbReference>
<protein>
    <submittedName>
        <fullName evidence="14">Gastrula zinc finger protein XlCGF57.1-like</fullName>
    </submittedName>
</protein>
<keyword evidence="8" id="KW-0238">DNA-binding</keyword>
<dbReference type="InterPro" id="IPR036236">
    <property type="entry name" value="Znf_C2H2_sf"/>
</dbReference>
<name>A0A8C5HSF9_GOUWI</name>
<evidence type="ECO:0000256" key="3">
    <source>
        <dbReference type="ARBA" id="ARBA00022723"/>
    </source>
</evidence>
<evidence type="ECO:0000313" key="14">
    <source>
        <dbReference type="Ensembl" id="ENSGWIP00000049493.1"/>
    </source>
</evidence>
<feature type="compositionally biased region" description="Basic and acidic residues" evidence="12">
    <location>
        <begin position="129"/>
        <end position="139"/>
    </location>
</feature>
<feature type="domain" description="C2H2-type" evidence="13">
    <location>
        <begin position="200"/>
        <end position="227"/>
    </location>
</feature>
<keyword evidence="7" id="KW-0805">Transcription regulation</keyword>
<feature type="domain" description="C2H2-type" evidence="13">
    <location>
        <begin position="329"/>
        <end position="356"/>
    </location>
</feature>
<evidence type="ECO:0000256" key="9">
    <source>
        <dbReference type="ARBA" id="ARBA00023163"/>
    </source>
</evidence>
<dbReference type="AlphaFoldDB" id="A0A8C5HSF9"/>
<keyword evidence="4" id="KW-0677">Repeat</keyword>
<feature type="domain" description="C2H2-type" evidence="13">
    <location>
        <begin position="413"/>
        <end position="440"/>
    </location>
</feature>
<keyword evidence="6" id="KW-0862">Zinc</keyword>
<dbReference type="GO" id="GO:0008270">
    <property type="term" value="F:zinc ion binding"/>
    <property type="evidence" value="ECO:0007669"/>
    <property type="project" value="UniProtKB-KW"/>
</dbReference>
<feature type="domain" description="C2H2-type" evidence="13">
    <location>
        <begin position="256"/>
        <end position="283"/>
    </location>
</feature>
<feature type="domain" description="C2H2-type" evidence="13">
    <location>
        <begin position="385"/>
        <end position="412"/>
    </location>
</feature>
<proteinExistence type="inferred from homology"/>
<dbReference type="GeneID" id="114458526"/>